<dbReference type="AlphaFoldDB" id="A0AA39K699"/>
<proteinExistence type="predicted"/>
<name>A0AA39K699_ARMTA</name>
<dbReference type="GeneID" id="85361271"/>
<dbReference type="EMBL" id="JAUEPS010000026">
    <property type="protein sequence ID" value="KAK0455347.1"/>
    <property type="molecule type" value="Genomic_DNA"/>
</dbReference>
<feature type="domain" description="DRBM" evidence="2">
    <location>
        <begin position="50"/>
        <end position="117"/>
    </location>
</feature>
<evidence type="ECO:0000313" key="3">
    <source>
        <dbReference type="EMBL" id="KAK0455347.1"/>
    </source>
</evidence>
<organism evidence="3 4">
    <name type="scientific">Armillaria tabescens</name>
    <name type="common">Ringless honey mushroom</name>
    <name type="synonym">Agaricus tabescens</name>
    <dbReference type="NCBI Taxonomy" id="1929756"/>
    <lineage>
        <taxon>Eukaryota</taxon>
        <taxon>Fungi</taxon>
        <taxon>Dikarya</taxon>
        <taxon>Basidiomycota</taxon>
        <taxon>Agaricomycotina</taxon>
        <taxon>Agaricomycetes</taxon>
        <taxon>Agaricomycetidae</taxon>
        <taxon>Agaricales</taxon>
        <taxon>Marasmiineae</taxon>
        <taxon>Physalacriaceae</taxon>
        <taxon>Desarmillaria</taxon>
    </lineage>
</organism>
<gene>
    <name evidence="3" type="ORF">EV420DRAFT_1644983</name>
</gene>
<dbReference type="Proteomes" id="UP001175211">
    <property type="component" value="Unassembled WGS sequence"/>
</dbReference>
<evidence type="ECO:0000256" key="1">
    <source>
        <dbReference type="PROSITE-ProRule" id="PRU00266"/>
    </source>
</evidence>
<reference evidence="3" key="1">
    <citation type="submission" date="2023-06" db="EMBL/GenBank/DDBJ databases">
        <authorList>
            <consortium name="Lawrence Berkeley National Laboratory"/>
            <person name="Ahrendt S."/>
            <person name="Sahu N."/>
            <person name="Indic B."/>
            <person name="Wong-Bajracharya J."/>
            <person name="Merenyi Z."/>
            <person name="Ke H.-M."/>
            <person name="Monk M."/>
            <person name="Kocsube S."/>
            <person name="Drula E."/>
            <person name="Lipzen A."/>
            <person name="Balint B."/>
            <person name="Henrissat B."/>
            <person name="Andreopoulos B."/>
            <person name="Martin F.M."/>
            <person name="Harder C.B."/>
            <person name="Rigling D."/>
            <person name="Ford K.L."/>
            <person name="Foster G.D."/>
            <person name="Pangilinan J."/>
            <person name="Papanicolaou A."/>
            <person name="Barry K."/>
            <person name="LaButti K."/>
            <person name="Viragh M."/>
            <person name="Koriabine M."/>
            <person name="Yan M."/>
            <person name="Riley R."/>
            <person name="Champramary S."/>
            <person name="Plett K.L."/>
            <person name="Tsai I.J."/>
            <person name="Slot J."/>
            <person name="Sipos G."/>
            <person name="Plett J."/>
            <person name="Nagy L.G."/>
            <person name="Grigoriev I.V."/>
        </authorList>
    </citation>
    <scope>NUCLEOTIDE SEQUENCE</scope>
    <source>
        <strain evidence="3">CCBAS 213</strain>
    </source>
</reference>
<comment type="caution">
    <text evidence="3">The sequence shown here is derived from an EMBL/GenBank/DDBJ whole genome shotgun (WGS) entry which is preliminary data.</text>
</comment>
<accession>A0AA39K699</accession>
<sequence length="118" mass="13154">MSRSRKQEPEALFTAMFHFHAVNWATVSLHFAGRLLSLKKYDLGYSTCLDYRTELNNVSVQAGFKLEFQDVFEGPQHNGTWTSTAFIDGVASGQGSAKSVRPAREEASRQTLILLGRA</sequence>
<dbReference type="InterPro" id="IPR014720">
    <property type="entry name" value="dsRBD_dom"/>
</dbReference>
<evidence type="ECO:0000259" key="2">
    <source>
        <dbReference type="PROSITE" id="PS50137"/>
    </source>
</evidence>
<dbReference type="SUPFAM" id="SSF54768">
    <property type="entry name" value="dsRNA-binding domain-like"/>
    <property type="match status" value="1"/>
</dbReference>
<dbReference type="PROSITE" id="PS50137">
    <property type="entry name" value="DS_RBD"/>
    <property type="match status" value="1"/>
</dbReference>
<dbReference type="Gene3D" id="3.30.160.20">
    <property type="match status" value="1"/>
</dbReference>
<protein>
    <recommendedName>
        <fullName evidence="2">DRBM domain-containing protein</fullName>
    </recommendedName>
</protein>
<keyword evidence="1" id="KW-0694">RNA-binding</keyword>
<keyword evidence="4" id="KW-1185">Reference proteome</keyword>
<evidence type="ECO:0000313" key="4">
    <source>
        <dbReference type="Proteomes" id="UP001175211"/>
    </source>
</evidence>
<dbReference type="RefSeq" id="XP_060328857.1">
    <property type="nucleotide sequence ID" value="XM_060477723.1"/>
</dbReference>
<dbReference type="GO" id="GO:0003723">
    <property type="term" value="F:RNA binding"/>
    <property type="evidence" value="ECO:0007669"/>
    <property type="project" value="UniProtKB-UniRule"/>
</dbReference>